<dbReference type="PROSITE" id="PS50011">
    <property type="entry name" value="PROTEIN_KINASE_DOM"/>
    <property type="match status" value="1"/>
</dbReference>
<dbReference type="AlphaFoldDB" id="A0A6J3LU77"/>
<dbReference type="PANTHER" id="PTHR24361">
    <property type="entry name" value="MITOGEN-ACTIVATED KINASE KINASE KINASE"/>
    <property type="match status" value="1"/>
</dbReference>
<dbReference type="GO" id="GO:0005524">
    <property type="term" value="F:ATP binding"/>
    <property type="evidence" value="ECO:0007669"/>
    <property type="project" value="InterPro"/>
</dbReference>
<dbReference type="RefSeq" id="XP_033455865.1">
    <property type="nucleotide sequence ID" value="XM_033608023.1"/>
</dbReference>
<dbReference type="SUPFAM" id="SSF56112">
    <property type="entry name" value="Protein kinase-like (PK-like)"/>
    <property type="match status" value="1"/>
</dbReference>
<dbReference type="GeneID" id="54365822"/>
<dbReference type="GO" id="GO:0005737">
    <property type="term" value="C:cytoplasm"/>
    <property type="evidence" value="ECO:0007669"/>
    <property type="project" value="TreeGrafter"/>
</dbReference>
<feature type="domain" description="Protein kinase" evidence="1">
    <location>
        <begin position="52"/>
        <end position="362"/>
    </location>
</feature>
<evidence type="ECO:0000313" key="3">
    <source>
        <dbReference type="RefSeq" id="XP_033455865.1"/>
    </source>
</evidence>
<name>A0A6J3LU77_9PEZI</name>
<evidence type="ECO:0000313" key="2">
    <source>
        <dbReference type="Proteomes" id="UP000504637"/>
    </source>
</evidence>
<dbReference type="InterPro" id="IPR011009">
    <property type="entry name" value="Kinase-like_dom_sf"/>
</dbReference>
<dbReference type="Gene3D" id="1.10.510.10">
    <property type="entry name" value="Transferase(Phosphotransferase) domain 1"/>
    <property type="match status" value="1"/>
</dbReference>
<dbReference type="Proteomes" id="UP000504637">
    <property type="component" value="Unplaced"/>
</dbReference>
<dbReference type="SMART" id="SM00220">
    <property type="entry name" value="S_TKc"/>
    <property type="match status" value="1"/>
</dbReference>
<evidence type="ECO:0000259" key="1">
    <source>
        <dbReference type="PROSITE" id="PS50011"/>
    </source>
</evidence>
<keyword evidence="2" id="KW-1185">Reference proteome</keyword>
<gene>
    <name evidence="3" type="ORF">K489DRAFT_413291</name>
</gene>
<accession>A0A6J3LU77</accession>
<reference evidence="3" key="2">
    <citation type="submission" date="2020-04" db="EMBL/GenBank/DDBJ databases">
        <authorList>
            <consortium name="NCBI Genome Project"/>
        </authorList>
    </citation>
    <scope>NUCLEOTIDE SEQUENCE</scope>
    <source>
        <strain evidence="3">CBS 342.82</strain>
    </source>
</reference>
<dbReference type="Pfam" id="PF00069">
    <property type="entry name" value="Pkinase"/>
    <property type="match status" value="1"/>
</dbReference>
<reference evidence="3" key="1">
    <citation type="submission" date="2020-01" db="EMBL/GenBank/DDBJ databases">
        <authorList>
            <consortium name="DOE Joint Genome Institute"/>
            <person name="Haridas S."/>
            <person name="Albert R."/>
            <person name="Binder M."/>
            <person name="Bloem J."/>
            <person name="Labutti K."/>
            <person name="Salamov A."/>
            <person name="Andreopoulos B."/>
            <person name="Baker S.E."/>
            <person name="Barry K."/>
            <person name="Bills G."/>
            <person name="Bluhm B.H."/>
            <person name="Cannon C."/>
            <person name="Castanera R."/>
            <person name="Culley D.E."/>
            <person name="Daum C."/>
            <person name="Ezra D."/>
            <person name="Gonzalez J.B."/>
            <person name="Henrissat B."/>
            <person name="Kuo A."/>
            <person name="Liang C."/>
            <person name="Lipzen A."/>
            <person name="Lutzoni F."/>
            <person name="Magnuson J."/>
            <person name="Mondo S."/>
            <person name="Nolan M."/>
            <person name="Ohm R."/>
            <person name="Pangilinan J."/>
            <person name="Park H.-J."/>
            <person name="Ramirez L."/>
            <person name="Alfaro M."/>
            <person name="Sun H."/>
            <person name="Tritt A."/>
            <person name="Yoshinaga Y."/>
            <person name="Zwiers L.-H."/>
            <person name="Turgeon B.G."/>
            <person name="Goodwin S.B."/>
            <person name="Spatafora J.W."/>
            <person name="Crous P.W."/>
            <person name="Grigoriev I.V."/>
        </authorList>
    </citation>
    <scope>NUCLEOTIDE SEQUENCE</scope>
    <source>
        <strain evidence="3">CBS 342.82</strain>
    </source>
</reference>
<protein>
    <submittedName>
        <fullName evidence="3">Kinase-like protein</fullName>
    </submittedName>
</protein>
<dbReference type="OrthoDB" id="5979581at2759"/>
<reference evidence="3" key="3">
    <citation type="submission" date="2025-08" db="UniProtKB">
        <authorList>
            <consortium name="RefSeq"/>
        </authorList>
    </citation>
    <scope>IDENTIFICATION</scope>
    <source>
        <strain evidence="3">CBS 342.82</strain>
    </source>
</reference>
<dbReference type="GO" id="GO:0004674">
    <property type="term" value="F:protein serine/threonine kinase activity"/>
    <property type="evidence" value="ECO:0007669"/>
    <property type="project" value="TreeGrafter"/>
</dbReference>
<dbReference type="InterPro" id="IPR000719">
    <property type="entry name" value="Prot_kinase_dom"/>
</dbReference>
<proteinExistence type="predicted"/>
<dbReference type="InterPro" id="IPR053235">
    <property type="entry name" value="Ser_Thr_kinase"/>
</dbReference>
<sequence>MAREVAFPPANVHHHSPPRSLNYSTTVLSTSAASDSQVMEVGRILQGAKWQYRLVNPLTHGVHISRVFKAEMLPGRERRIPAKWALIKTASPDNTDTMKFPREELNAYNLSSVKSCTSFRALHDIIGDPEDRGEHAQEPPMLVLEWLDCTLSDVPSKHHLQNYPLFKAVIDAVLRSSVSLGKESLVNTDIKADNILLSAIDTDRPLAKVGDLGVLRQEGITYPVQPYAMRAPEVYQGVGCVQKSQIWALAATLICWIKPGVFGTAGNTIPLFHEGWSVSKLLRLFPDWDPPPIAHAVRRTQFAFGNHLVEHPVPEMSKILSLEEELQGMGIPAVLRDLFRYLLVVDPARRPSAAEVLASPEYQALQQAALASTSRGN</sequence>
<organism evidence="3">
    <name type="scientific">Dissoconium aciculare CBS 342.82</name>
    <dbReference type="NCBI Taxonomy" id="1314786"/>
    <lineage>
        <taxon>Eukaryota</taxon>
        <taxon>Fungi</taxon>
        <taxon>Dikarya</taxon>
        <taxon>Ascomycota</taxon>
        <taxon>Pezizomycotina</taxon>
        <taxon>Dothideomycetes</taxon>
        <taxon>Dothideomycetidae</taxon>
        <taxon>Mycosphaerellales</taxon>
        <taxon>Dissoconiaceae</taxon>
        <taxon>Dissoconium</taxon>
    </lineage>
</organism>